<dbReference type="InterPro" id="IPR011009">
    <property type="entry name" value="Kinase-like_dom_sf"/>
</dbReference>
<sequence>MAKTNGGVRWTKQYDKNTALDEFISNSEFKILSDDSISCITILANIKPNKISPYKTVRHGIIDQPVNTILIKCFVWGNQNTIRSAKAPLNRRSGWIEVTKTSTFIHEKNIQHDVYKKSFRQLGSLLEPICPAIVNSMETPDVDYQYKLKKQILAHLVSRSATTIGDKLLIEDLFRHPLLFLCMEYMNDYITLYDILQSNQYTPSQKTRFKDMACYELSRLHAIGYRHGDFHMNNVLIHPTYFYFTDNVNSFSIGRAVLIDFGRSDRHVPAFPNRIEKIMAPHQWPTPEGERVMEWYVLSSDQKRELERRFAEFDTRRQRMEKNLLYKLKNMGTTVETVIEYLENQMY</sequence>
<protein>
    <recommendedName>
        <fullName evidence="2">Protein kinase domain-containing protein</fullName>
    </recommendedName>
</protein>
<name>A0A6C0DNL8_9ZZZZ</name>
<evidence type="ECO:0000313" key="1">
    <source>
        <dbReference type="EMBL" id="QHT18133.1"/>
    </source>
</evidence>
<organism evidence="1">
    <name type="scientific">viral metagenome</name>
    <dbReference type="NCBI Taxonomy" id="1070528"/>
    <lineage>
        <taxon>unclassified sequences</taxon>
        <taxon>metagenomes</taxon>
        <taxon>organismal metagenomes</taxon>
    </lineage>
</organism>
<dbReference type="AlphaFoldDB" id="A0A6C0DNL8"/>
<dbReference type="EMBL" id="MN739648">
    <property type="protein sequence ID" value="QHT18133.1"/>
    <property type="molecule type" value="Genomic_DNA"/>
</dbReference>
<reference evidence="1" key="1">
    <citation type="journal article" date="2020" name="Nature">
        <title>Giant virus diversity and host interactions through global metagenomics.</title>
        <authorList>
            <person name="Schulz F."/>
            <person name="Roux S."/>
            <person name="Paez-Espino D."/>
            <person name="Jungbluth S."/>
            <person name="Walsh D.A."/>
            <person name="Denef V.J."/>
            <person name="McMahon K.D."/>
            <person name="Konstantinidis K.T."/>
            <person name="Eloe-Fadrosh E.A."/>
            <person name="Kyrpides N.C."/>
            <person name="Woyke T."/>
        </authorList>
    </citation>
    <scope>NUCLEOTIDE SEQUENCE</scope>
    <source>
        <strain evidence="1">GVMAG-M-3300023174-3</strain>
    </source>
</reference>
<accession>A0A6C0DNL8</accession>
<dbReference type="Pfam" id="PF06293">
    <property type="entry name" value="Kdo"/>
    <property type="match status" value="1"/>
</dbReference>
<dbReference type="SUPFAM" id="SSF56112">
    <property type="entry name" value="Protein kinase-like (PK-like)"/>
    <property type="match status" value="1"/>
</dbReference>
<dbReference type="Gene3D" id="1.10.510.10">
    <property type="entry name" value="Transferase(Phosphotransferase) domain 1"/>
    <property type="match status" value="1"/>
</dbReference>
<evidence type="ECO:0008006" key="2">
    <source>
        <dbReference type="Google" id="ProtNLM"/>
    </source>
</evidence>
<proteinExistence type="predicted"/>